<dbReference type="RefSeq" id="WP_108178735.1">
    <property type="nucleotide sequence ID" value="NZ_PZZL01000008.1"/>
</dbReference>
<feature type="signal peptide" evidence="2">
    <location>
        <begin position="1"/>
        <end position="21"/>
    </location>
</feature>
<dbReference type="Pfam" id="PF03922">
    <property type="entry name" value="OmpW"/>
    <property type="match status" value="1"/>
</dbReference>
<proteinExistence type="inferred from homology"/>
<protein>
    <submittedName>
        <fullName evidence="3">Outer membrane protein</fullName>
    </submittedName>
</protein>
<dbReference type="PANTHER" id="PTHR36920:SF1">
    <property type="entry name" value="OUTER MEMBRANE PROTEIN W"/>
    <property type="match status" value="1"/>
</dbReference>
<feature type="chain" id="PRO_5015523649" evidence="2">
    <location>
        <begin position="22"/>
        <end position="246"/>
    </location>
</feature>
<dbReference type="InterPro" id="IPR005618">
    <property type="entry name" value="OMPW"/>
</dbReference>
<dbReference type="AlphaFoldDB" id="A0A2T4YZF5"/>
<evidence type="ECO:0000256" key="2">
    <source>
        <dbReference type="SAM" id="SignalP"/>
    </source>
</evidence>
<dbReference type="SUPFAM" id="SSF56925">
    <property type="entry name" value="OMPA-like"/>
    <property type="match status" value="1"/>
</dbReference>
<keyword evidence="2" id="KW-0732">Signal</keyword>
<dbReference type="GO" id="GO:0019867">
    <property type="term" value="C:outer membrane"/>
    <property type="evidence" value="ECO:0007669"/>
    <property type="project" value="InterPro"/>
</dbReference>
<dbReference type="OrthoDB" id="9807574at2"/>
<evidence type="ECO:0000256" key="1">
    <source>
        <dbReference type="ARBA" id="ARBA00009330"/>
    </source>
</evidence>
<evidence type="ECO:0000313" key="3">
    <source>
        <dbReference type="EMBL" id="PTM52357.1"/>
    </source>
</evidence>
<sequence>MKTVLRSAAIGAALLATPALAADLSAPRTSIDTAIVAPAFNPWQIRVRALAVVPSPSGAVTTLNGAAVPAINNLGISTSVVPELDITYYFTKNIAVELILGVTPHNVRPTGALSAALASTANIGKTWLLPPTLMLQYHFTDFGAFKPYVGAGVNYTMFFSQSAQGAMANGAPFAYNRFSVAPAAGVALQVGFDYMIDRHWGINVDVKKIFLRSNFKYTDTTGVLATTSGRVTIDPWLISTGVTYRF</sequence>
<dbReference type="PANTHER" id="PTHR36920">
    <property type="match status" value="1"/>
</dbReference>
<dbReference type="Gene3D" id="2.40.160.20">
    <property type="match status" value="1"/>
</dbReference>
<dbReference type="InterPro" id="IPR011250">
    <property type="entry name" value="OMP/PagP_B-barrel"/>
</dbReference>
<organism evidence="3 4">
    <name type="scientific">Phreatobacter oligotrophus</name>
    <dbReference type="NCBI Taxonomy" id="1122261"/>
    <lineage>
        <taxon>Bacteria</taxon>
        <taxon>Pseudomonadati</taxon>
        <taxon>Pseudomonadota</taxon>
        <taxon>Alphaproteobacteria</taxon>
        <taxon>Hyphomicrobiales</taxon>
        <taxon>Phreatobacteraceae</taxon>
        <taxon>Phreatobacter</taxon>
    </lineage>
</organism>
<accession>A0A2T4YZF5</accession>
<name>A0A2T4YZF5_9HYPH</name>
<comment type="caution">
    <text evidence="3">The sequence shown here is derived from an EMBL/GenBank/DDBJ whole genome shotgun (WGS) entry which is preliminary data.</text>
</comment>
<dbReference type="Proteomes" id="UP000241808">
    <property type="component" value="Unassembled WGS sequence"/>
</dbReference>
<evidence type="ECO:0000313" key="4">
    <source>
        <dbReference type="Proteomes" id="UP000241808"/>
    </source>
</evidence>
<keyword evidence="4" id="KW-1185">Reference proteome</keyword>
<comment type="similarity">
    <text evidence="1">Belongs to the OmpW/AlkL family.</text>
</comment>
<gene>
    <name evidence="3" type="ORF">C8P69_108158</name>
</gene>
<dbReference type="EMBL" id="PZZL01000008">
    <property type="protein sequence ID" value="PTM52357.1"/>
    <property type="molecule type" value="Genomic_DNA"/>
</dbReference>
<reference evidence="3 4" key="1">
    <citation type="submission" date="2018-04" db="EMBL/GenBank/DDBJ databases">
        <title>Genomic Encyclopedia of Archaeal and Bacterial Type Strains, Phase II (KMG-II): from individual species to whole genera.</title>
        <authorList>
            <person name="Goeker M."/>
        </authorList>
    </citation>
    <scope>NUCLEOTIDE SEQUENCE [LARGE SCALE GENOMIC DNA]</scope>
    <source>
        <strain evidence="3 4">DSM 25521</strain>
    </source>
</reference>
<dbReference type="GO" id="GO:0055085">
    <property type="term" value="P:transmembrane transport"/>
    <property type="evidence" value="ECO:0007669"/>
    <property type="project" value="TreeGrafter"/>
</dbReference>